<feature type="domain" description="Reverse transcriptase zinc-binding" evidence="3">
    <location>
        <begin position="579"/>
        <end position="641"/>
    </location>
</feature>
<comment type="caution">
    <text evidence="4">The sequence shown here is derived from an EMBL/GenBank/DDBJ whole genome shotgun (WGS) entry which is preliminary data.</text>
</comment>
<evidence type="ECO:0000259" key="2">
    <source>
        <dbReference type="Pfam" id="PF00078"/>
    </source>
</evidence>
<dbReference type="SUPFAM" id="SSF56672">
    <property type="entry name" value="DNA/RNA polymerases"/>
    <property type="match status" value="1"/>
</dbReference>
<dbReference type="EMBL" id="JBJQOH010000004">
    <property type="protein sequence ID" value="KAL3689242.1"/>
    <property type="molecule type" value="Genomic_DNA"/>
</dbReference>
<dbReference type="Proteomes" id="UP001633002">
    <property type="component" value="Unassembled WGS sequence"/>
</dbReference>
<dbReference type="InterPro" id="IPR000477">
    <property type="entry name" value="RT_dom"/>
</dbReference>
<dbReference type="Pfam" id="PF13966">
    <property type="entry name" value="zf-RVT"/>
    <property type="match status" value="1"/>
</dbReference>
<evidence type="ECO:0000313" key="4">
    <source>
        <dbReference type="EMBL" id="KAL3689242.1"/>
    </source>
</evidence>
<accession>A0ABD3HF91</accession>
<dbReference type="InterPro" id="IPR043502">
    <property type="entry name" value="DNA/RNA_pol_sf"/>
</dbReference>
<name>A0ABD3HF91_9MARC</name>
<sequence length="814" mass="94469">MKKNKAPGHDGLTIDIVQKCWTEVGDSCVQMIRAVWAKRSVLKADCQGIIKLLPKGGVKTKLTNWRPISLMTLSYKIVSKILANRLRTVIPGLVDSQQSGFIHGRQISNNILSLRMAQEWAREMELEALFVKIDFVKAYDRVDHEFLWQVLRRMGFDERLTGLRIEDGRALVHQLFADDTGVFIAAKKECFQELKKILDIYERASGAKVNFSKTLIMPLGTCKVPLWARSEGCEIAEGEKVFKYLGVCAGVQVPKNAAVNELVRRLQRRMSSWENQYLSWMARAILLKHVLSQIPSFEILVVGCSLDESKKLEKTCREFLWGITGEGRVKKALVSWKKLTRPLQQGGLGILTFHSRSRALLMRYATAILEDKEVEWVWICKRWIRYKLISGTHTRDRKLWSCSDAMLLLDAMRIPEAPTVDRILQGWFGMKKKLRLDGDTLELPENVTIGALKSIWKLRGRNHTGEWAKIEKKARGQKVLQLRDLKEVDSTMNWGKILDGVQAETREGDEEESAKCWLRQTKVVSTTLVRCTGWVWCDGHEVGKTWNRANRDWSKLIWKDDFQFKELRRVWREVSVAKWRWRFKMLWEGSGLLKHKMWMWRILQEGLPTLERALKWQVSDGVCQACNEATETISHLFWECRRITDRVEWIKQFIVGEEPYQVQMMEMVDRILATHKSNQGLFTLWCIVTWRSWMERNRLLFDGVDERVTEKWIYDEVHIHLIAVIRKTDGHFRDWIKFNSELLLGQLQQAVQEAGSRRRIIRELLSEGVNDILVANQLDEVREVPEENSEESWSSGSSEETHQSGETLSSAVTG</sequence>
<protein>
    <recommendedName>
        <fullName evidence="6">Reverse transcriptase domain-containing protein</fullName>
    </recommendedName>
</protein>
<dbReference type="PANTHER" id="PTHR19446">
    <property type="entry name" value="REVERSE TRANSCRIPTASES"/>
    <property type="match status" value="1"/>
</dbReference>
<dbReference type="Pfam" id="PF00078">
    <property type="entry name" value="RVT_1"/>
    <property type="match status" value="1"/>
</dbReference>
<evidence type="ECO:0000259" key="3">
    <source>
        <dbReference type="Pfam" id="PF13966"/>
    </source>
</evidence>
<dbReference type="InterPro" id="IPR026960">
    <property type="entry name" value="RVT-Znf"/>
</dbReference>
<gene>
    <name evidence="4" type="ORF">R1sor_015551</name>
</gene>
<reference evidence="4 5" key="1">
    <citation type="submission" date="2024-09" db="EMBL/GenBank/DDBJ databases">
        <title>Chromosome-scale assembly of Riccia sorocarpa.</title>
        <authorList>
            <person name="Paukszto L."/>
        </authorList>
    </citation>
    <scope>NUCLEOTIDE SEQUENCE [LARGE SCALE GENOMIC DNA]</scope>
    <source>
        <strain evidence="4">LP-2024</strain>
        <tissue evidence="4">Aerial parts of the thallus</tissue>
    </source>
</reference>
<evidence type="ECO:0000256" key="1">
    <source>
        <dbReference type="SAM" id="MobiDB-lite"/>
    </source>
</evidence>
<keyword evidence="5" id="KW-1185">Reference proteome</keyword>
<feature type="region of interest" description="Disordered" evidence="1">
    <location>
        <begin position="783"/>
        <end position="814"/>
    </location>
</feature>
<feature type="domain" description="Reverse transcriptase" evidence="2">
    <location>
        <begin position="57"/>
        <end position="159"/>
    </location>
</feature>
<dbReference type="AlphaFoldDB" id="A0ABD3HF91"/>
<dbReference type="CDD" id="cd01650">
    <property type="entry name" value="RT_nLTR_like"/>
    <property type="match status" value="1"/>
</dbReference>
<proteinExistence type="predicted"/>
<evidence type="ECO:0000313" key="5">
    <source>
        <dbReference type="Proteomes" id="UP001633002"/>
    </source>
</evidence>
<evidence type="ECO:0008006" key="6">
    <source>
        <dbReference type="Google" id="ProtNLM"/>
    </source>
</evidence>
<organism evidence="4 5">
    <name type="scientific">Riccia sorocarpa</name>
    <dbReference type="NCBI Taxonomy" id="122646"/>
    <lineage>
        <taxon>Eukaryota</taxon>
        <taxon>Viridiplantae</taxon>
        <taxon>Streptophyta</taxon>
        <taxon>Embryophyta</taxon>
        <taxon>Marchantiophyta</taxon>
        <taxon>Marchantiopsida</taxon>
        <taxon>Marchantiidae</taxon>
        <taxon>Marchantiales</taxon>
        <taxon>Ricciaceae</taxon>
        <taxon>Riccia</taxon>
    </lineage>
</organism>